<protein>
    <submittedName>
        <fullName evidence="1">Uncharacterized protein</fullName>
    </submittedName>
</protein>
<keyword evidence="2" id="KW-1185">Reference proteome</keyword>
<sequence>MNMEANLKRQMKAQDKIQMSAANLELPQVKSSKELLRKMQIKPEKMTNKECTTAPTIAAQRQVYLPNLKVSDMTNLDRRFNSTKQNVAVAGSVQHKIHSQNKLRLEELTSKSIGHRQLQEPNRKLMKKAAIANDKSKERLQELERAFTQLSNSNANEQLKQQKAVSQEENSKKRQLHMKSVQAEVDSSKVKGQLKKKTRMMDDNEKSKEREVIEDVESMTKQQDAPNQFLKENGNNEDEEENVQNGSEDEEQYVGEENAYQDEDVEVNMIEGTIKKKTRGPTQCLAIHGRSTQERPEVILDSDGEPIGPTDKIVTDLSYFLGTIARNSTFWPLIYTNFKALLNDKDKKARIWTYVMEKFIISDKGEKAIFTRINDAWRRYKSFIKKRHFLKYSTLKDRLKHRPLFIFEDHFKQLLKYWNTSTMKRISEQNVANRAQQKYIHRMGPTNFARIHAELHAKKNVGEKVTQAEMFITTRQRREGRRGKEMDEETYNIITKLQGSIENSSESAEQAFQSIFGKEKPGRVRCYGKTMTPSTLRKKEEILAIRNEHANEVSGMAKKIEVLEEMVKFVVKQQNPDLEEDDINNMMTRVLNKESSGVGLHSSASTHDPHYEQLYIIENCLLDFEKYFQVTHEITLICDVGGVH</sequence>
<reference evidence="1" key="1">
    <citation type="submission" date="2023-07" db="EMBL/GenBank/DDBJ databases">
        <title>WGS assembly of Phaseolus vulgaris.</title>
        <authorList>
            <person name="Schmutz J."/>
            <person name="Mcclean P."/>
            <person name="Shu S."/>
            <person name="Cregan P."/>
            <person name="Rokhsar D."/>
            <person name="Jackson S."/>
        </authorList>
    </citation>
    <scope>NUCLEOTIDE SEQUENCE</scope>
</reference>
<dbReference type="EMBL" id="MU967824">
    <property type="protein sequence ID" value="KAK6645773.1"/>
    <property type="molecule type" value="Genomic_DNA"/>
</dbReference>
<dbReference type="Proteomes" id="UP000000226">
    <property type="component" value="Unassembled WGS sequence"/>
</dbReference>
<comment type="caution">
    <text evidence="1">The sequence shown here is derived from an EMBL/GenBank/DDBJ whole genome shotgun (WGS) entry which is preliminary data.</text>
</comment>
<accession>A0ACC3P208</accession>
<proteinExistence type="predicted"/>
<evidence type="ECO:0000313" key="1">
    <source>
        <dbReference type="EMBL" id="KAK6645773.1"/>
    </source>
</evidence>
<gene>
    <name evidence="1" type="ORF">PHAVU_L001738</name>
</gene>
<name>A0ACC3P208_PHAVU</name>
<evidence type="ECO:0000313" key="2">
    <source>
        <dbReference type="Proteomes" id="UP000000226"/>
    </source>
</evidence>
<organism evidence="1 2">
    <name type="scientific">Phaseolus vulgaris</name>
    <name type="common">Kidney bean</name>
    <name type="synonym">French bean</name>
    <dbReference type="NCBI Taxonomy" id="3885"/>
    <lineage>
        <taxon>Eukaryota</taxon>
        <taxon>Viridiplantae</taxon>
        <taxon>Streptophyta</taxon>
        <taxon>Embryophyta</taxon>
        <taxon>Tracheophyta</taxon>
        <taxon>Spermatophyta</taxon>
        <taxon>Magnoliopsida</taxon>
        <taxon>eudicotyledons</taxon>
        <taxon>Gunneridae</taxon>
        <taxon>Pentapetalae</taxon>
        <taxon>rosids</taxon>
        <taxon>fabids</taxon>
        <taxon>Fabales</taxon>
        <taxon>Fabaceae</taxon>
        <taxon>Papilionoideae</taxon>
        <taxon>50 kb inversion clade</taxon>
        <taxon>NPAAA clade</taxon>
        <taxon>indigoferoid/millettioid clade</taxon>
        <taxon>Phaseoleae</taxon>
        <taxon>Phaseolus</taxon>
    </lineage>
</organism>